<protein>
    <recommendedName>
        <fullName evidence="4">TonB C-terminal domain-containing protein</fullName>
    </recommendedName>
</protein>
<organism evidence="2 3">
    <name type="scientific">Oceanipulchritudo coccoides</name>
    <dbReference type="NCBI Taxonomy" id="2706888"/>
    <lineage>
        <taxon>Bacteria</taxon>
        <taxon>Pseudomonadati</taxon>
        <taxon>Verrucomicrobiota</taxon>
        <taxon>Opitutia</taxon>
        <taxon>Puniceicoccales</taxon>
        <taxon>Oceanipulchritudinaceae</taxon>
        <taxon>Oceanipulchritudo</taxon>
    </lineage>
</organism>
<sequence>MKVSKYLILLIATVVVGMAQAAPNRTKVFQGYKMEAKYTDEKNYPVVGIGERTPLIMTPDGVVDSGKYFIKVSPVAQINDLSVEIFSVEEKRTEKAILLTVELKSSDPLDSPYAAIIYTDEAQGQLRCKFDGIPGFSGEPEKIKLRFNSNMVPDSGWKLHFFNGQRQLYTNQTQDLKDATPEQAFILHLGRHMASVGSGDANPQPFYMPVTKPDAALLPEGNEPFTVQVQMTIEKTGRVGDFSFVEPVDSKLKSLLSTNIRKWLFFPRVRSGNLEPVTVVLPIKLR</sequence>
<proteinExistence type="predicted"/>
<keyword evidence="3" id="KW-1185">Reference proteome</keyword>
<dbReference type="RefSeq" id="WP_163966403.1">
    <property type="nucleotide sequence ID" value="NZ_JAAGNX010000003.1"/>
</dbReference>
<dbReference type="AlphaFoldDB" id="A0A6B2M4N8"/>
<feature type="chain" id="PRO_5025515247" description="TonB C-terminal domain-containing protein" evidence="1">
    <location>
        <begin position="22"/>
        <end position="286"/>
    </location>
</feature>
<evidence type="ECO:0000313" key="3">
    <source>
        <dbReference type="Proteomes" id="UP000478417"/>
    </source>
</evidence>
<accession>A0A6B2M4N8</accession>
<comment type="caution">
    <text evidence="2">The sequence shown here is derived from an EMBL/GenBank/DDBJ whole genome shotgun (WGS) entry which is preliminary data.</text>
</comment>
<keyword evidence="1" id="KW-0732">Signal</keyword>
<reference evidence="2 3" key="1">
    <citation type="submission" date="2020-02" db="EMBL/GenBank/DDBJ databases">
        <title>Albibacoteraceae fam. nov., the first described family within the subdivision 4 Verrucomicrobia.</title>
        <authorList>
            <person name="Xi F."/>
        </authorList>
    </citation>
    <scope>NUCLEOTIDE SEQUENCE [LARGE SCALE GENOMIC DNA]</scope>
    <source>
        <strain evidence="2 3">CK1056</strain>
    </source>
</reference>
<evidence type="ECO:0000256" key="1">
    <source>
        <dbReference type="SAM" id="SignalP"/>
    </source>
</evidence>
<dbReference type="EMBL" id="JAAGNX010000003">
    <property type="protein sequence ID" value="NDV63199.1"/>
    <property type="molecule type" value="Genomic_DNA"/>
</dbReference>
<dbReference type="Proteomes" id="UP000478417">
    <property type="component" value="Unassembled WGS sequence"/>
</dbReference>
<gene>
    <name evidence="2" type="ORF">G0Q06_12105</name>
</gene>
<feature type="signal peptide" evidence="1">
    <location>
        <begin position="1"/>
        <end position="21"/>
    </location>
</feature>
<name>A0A6B2M4N8_9BACT</name>
<evidence type="ECO:0008006" key="4">
    <source>
        <dbReference type="Google" id="ProtNLM"/>
    </source>
</evidence>
<evidence type="ECO:0000313" key="2">
    <source>
        <dbReference type="EMBL" id="NDV63199.1"/>
    </source>
</evidence>